<dbReference type="AlphaFoldDB" id="A0A239AFC1"/>
<accession>A0A239AFC1</accession>
<dbReference type="GO" id="GO:0051537">
    <property type="term" value="F:2 iron, 2 sulfur cluster binding"/>
    <property type="evidence" value="ECO:0007669"/>
    <property type="project" value="UniProtKB-KW"/>
</dbReference>
<sequence length="66" mass="6832">MYVCICAAATTQQVHAAILSGARTVDSIGDRCGAGSGCGSCVERLECLLAEAEPRTRADEELSRSA</sequence>
<keyword evidence="4" id="KW-0249">Electron transport</keyword>
<evidence type="ECO:0000256" key="1">
    <source>
        <dbReference type="ARBA" id="ARBA00022448"/>
    </source>
</evidence>
<evidence type="ECO:0000256" key="5">
    <source>
        <dbReference type="ARBA" id="ARBA00023004"/>
    </source>
</evidence>
<evidence type="ECO:0000256" key="6">
    <source>
        <dbReference type="ARBA" id="ARBA00023014"/>
    </source>
</evidence>
<dbReference type="GO" id="GO:0046872">
    <property type="term" value="F:metal ion binding"/>
    <property type="evidence" value="ECO:0007669"/>
    <property type="project" value="UniProtKB-KW"/>
</dbReference>
<dbReference type="InterPro" id="IPR041854">
    <property type="entry name" value="BFD-like_2Fe2S-bd_dom_sf"/>
</dbReference>
<dbReference type="OrthoDB" id="9815350at2"/>
<evidence type="ECO:0000313" key="10">
    <source>
        <dbReference type="EMBL" id="SNR93603.1"/>
    </source>
</evidence>
<evidence type="ECO:0000256" key="7">
    <source>
        <dbReference type="ARBA" id="ARBA00039386"/>
    </source>
</evidence>
<dbReference type="PANTHER" id="PTHR37424">
    <property type="entry name" value="BACTERIOFERRITIN-ASSOCIATED FERREDOXIN"/>
    <property type="match status" value="1"/>
</dbReference>
<reference evidence="10 11" key="1">
    <citation type="submission" date="2017-06" db="EMBL/GenBank/DDBJ databases">
        <authorList>
            <person name="Kim H.J."/>
            <person name="Triplett B.A."/>
        </authorList>
    </citation>
    <scope>NUCLEOTIDE SEQUENCE [LARGE SCALE GENOMIC DNA]</scope>
    <source>
        <strain evidence="10 11">DSM 45207</strain>
    </source>
</reference>
<evidence type="ECO:0000256" key="2">
    <source>
        <dbReference type="ARBA" id="ARBA00022714"/>
    </source>
</evidence>
<proteinExistence type="inferred from homology"/>
<evidence type="ECO:0000256" key="8">
    <source>
        <dbReference type="ARBA" id="ARBA00046332"/>
    </source>
</evidence>
<keyword evidence="5" id="KW-0408">Iron</keyword>
<comment type="similarity">
    <text evidence="8">Belongs to the Bfd family.</text>
</comment>
<dbReference type="Gene3D" id="1.10.10.1100">
    <property type="entry name" value="BFD-like [2Fe-2S]-binding domain"/>
    <property type="match status" value="1"/>
</dbReference>
<dbReference type="InterPro" id="IPR007419">
    <property type="entry name" value="BFD-like_2Fe2S-bd_dom"/>
</dbReference>
<dbReference type="InterPro" id="IPR052371">
    <property type="entry name" value="BFD-associated_ferredoxin"/>
</dbReference>
<dbReference type="Pfam" id="PF04324">
    <property type="entry name" value="Fer2_BFD"/>
    <property type="match status" value="1"/>
</dbReference>
<protein>
    <recommendedName>
        <fullName evidence="7">Bacterioferritin-associated ferredoxin</fullName>
    </recommendedName>
</protein>
<dbReference type="PANTHER" id="PTHR37424:SF1">
    <property type="entry name" value="BACTERIOFERRITIN-ASSOCIATED FERREDOXIN"/>
    <property type="match status" value="1"/>
</dbReference>
<dbReference type="Proteomes" id="UP000198348">
    <property type="component" value="Unassembled WGS sequence"/>
</dbReference>
<name>A0A239AFC1_9PSEU</name>
<dbReference type="EMBL" id="FZNW01000037">
    <property type="protein sequence ID" value="SNR93603.1"/>
    <property type="molecule type" value="Genomic_DNA"/>
</dbReference>
<evidence type="ECO:0000256" key="4">
    <source>
        <dbReference type="ARBA" id="ARBA00022982"/>
    </source>
</evidence>
<keyword evidence="1" id="KW-0813">Transport</keyword>
<gene>
    <name evidence="10" type="ORF">SAMN06265360_13712</name>
</gene>
<feature type="domain" description="BFD-like [2Fe-2S]-binding" evidence="9">
    <location>
        <begin position="2"/>
        <end position="51"/>
    </location>
</feature>
<evidence type="ECO:0000256" key="3">
    <source>
        <dbReference type="ARBA" id="ARBA00022723"/>
    </source>
</evidence>
<keyword evidence="11" id="KW-1185">Reference proteome</keyword>
<dbReference type="RefSeq" id="WP_089303422.1">
    <property type="nucleotide sequence ID" value="NZ_FZNW01000037.1"/>
</dbReference>
<evidence type="ECO:0000313" key="11">
    <source>
        <dbReference type="Proteomes" id="UP000198348"/>
    </source>
</evidence>
<keyword evidence="6" id="KW-0411">Iron-sulfur</keyword>
<keyword evidence="3" id="KW-0479">Metal-binding</keyword>
<keyword evidence="2" id="KW-0001">2Fe-2S</keyword>
<organism evidence="10 11">
    <name type="scientific">Haloechinothrix alba</name>
    <dbReference type="NCBI Taxonomy" id="664784"/>
    <lineage>
        <taxon>Bacteria</taxon>
        <taxon>Bacillati</taxon>
        <taxon>Actinomycetota</taxon>
        <taxon>Actinomycetes</taxon>
        <taxon>Pseudonocardiales</taxon>
        <taxon>Pseudonocardiaceae</taxon>
        <taxon>Haloechinothrix</taxon>
    </lineage>
</organism>
<evidence type="ECO:0000259" key="9">
    <source>
        <dbReference type="Pfam" id="PF04324"/>
    </source>
</evidence>